<dbReference type="CDD" id="cd05403">
    <property type="entry name" value="NT_KNTase_like"/>
    <property type="match status" value="1"/>
</dbReference>
<protein>
    <submittedName>
        <fullName evidence="2">Nucleotidyltransferase domain-containing protein</fullName>
    </submittedName>
</protein>
<reference evidence="2" key="1">
    <citation type="journal article" date="2020" name="mSystems">
        <title>Genome- and Community-Level Interaction Insights into Carbon Utilization and Element Cycling Functions of Hydrothermarchaeota in Hydrothermal Sediment.</title>
        <authorList>
            <person name="Zhou Z."/>
            <person name="Liu Y."/>
            <person name="Xu W."/>
            <person name="Pan J."/>
            <person name="Luo Z.H."/>
            <person name="Li M."/>
        </authorList>
    </citation>
    <scope>NUCLEOTIDE SEQUENCE [LARGE SCALE GENOMIC DNA]</scope>
    <source>
        <strain evidence="2">SpSt-769</strain>
    </source>
</reference>
<dbReference type="EMBL" id="DTGT01000283">
    <property type="protein sequence ID" value="HGH61426.1"/>
    <property type="molecule type" value="Genomic_DNA"/>
</dbReference>
<sequence length="118" mass="13305">MSAPWRAEKINDKQQRRELIQEVVRKIVAGYAPQKIILFGSHAYGAPTPDSDLDFLVIMDTTLPPVERYARVRQAIGPLDIPVDVFVLTPEEYEESKDVIGGIAYAPAKYGRIIYEKS</sequence>
<dbReference type="PANTHER" id="PTHR37030:SF1">
    <property type="entry name" value="NUCLEOTIDYLTRANSFERASE"/>
    <property type="match status" value="1"/>
</dbReference>
<dbReference type="SUPFAM" id="SSF81301">
    <property type="entry name" value="Nucleotidyltransferase"/>
    <property type="match status" value="1"/>
</dbReference>
<keyword evidence="2" id="KW-0808">Transferase</keyword>
<evidence type="ECO:0000313" key="2">
    <source>
        <dbReference type="EMBL" id="HGH61426.1"/>
    </source>
</evidence>
<comment type="caution">
    <text evidence="2">The sequence shown here is derived from an EMBL/GenBank/DDBJ whole genome shotgun (WGS) entry which is preliminary data.</text>
</comment>
<evidence type="ECO:0000259" key="1">
    <source>
        <dbReference type="Pfam" id="PF01909"/>
    </source>
</evidence>
<dbReference type="AlphaFoldDB" id="A0A7C4AS97"/>
<dbReference type="InterPro" id="IPR002934">
    <property type="entry name" value="Polymerase_NTP_transf_dom"/>
</dbReference>
<accession>A0A7C4AS97</accession>
<dbReference type="InterPro" id="IPR043519">
    <property type="entry name" value="NT_sf"/>
</dbReference>
<dbReference type="PANTHER" id="PTHR37030">
    <property type="entry name" value="NUCLEOTIDYLTRANSFERASE"/>
    <property type="match status" value="1"/>
</dbReference>
<dbReference type="Pfam" id="PF01909">
    <property type="entry name" value="NTP_transf_2"/>
    <property type="match status" value="1"/>
</dbReference>
<feature type="domain" description="Polymerase nucleotidyl transferase" evidence="1">
    <location>
        <begin position="24"/>
        <end position="92"/>
    </location>
</feature>
<gene>
    <name evidence="2" type="ORF">ENV54_09035</name>
</gene>
<organism evidence="2">
    <name type="scientific">Desulfomonile tiedjei</name>
    <dbReference type="NCBI Taxonomy" id="2358"/>
    <lineage>
        <taxon>Bacteria</taxon>
        <taxon>Pseudomonadati</taxon>
        <taxon>Thermodesulfobacteriota</taxon>
        <taxon>Desulfomonilia</taxon>
        <taxon>Desulfomonilales</taxon>
        <taxon>Desulfomonilaceae</taxon>
        <taxon>Desulfomonile</taxon>
    </lineage>
</organism>
<dbReference type="Gene3D" id="3.30.460.10">
    <property type="entry name" value="Beta Polymerase, domain 2"/>
    <property type="match status" value="1"/>
</dbReference>
<name>A0A7C4AS97_9BACT</name>
<dbReference type="GO" id="GO:0016779">
    <property type="term" value="F:nucleotidyltransferase activity"/>
    <property type="evidence" value="ECO:0007669"/>
    <property type="project" value="InterPro"/>
</dbReference>
<proteinExistence type="predicted"/>